<sequence length="271" mass="30804">MQKQLLAKPTKKLNKMQGELGLTFEKKGALTRLTKSHHSSPLKASKALYLDETGSATVYLMETSGGMVEGDVNKYRITIGNDSHVSLIPQSSTKIYPSRLDLPCRQSVDLMVGENASVRWLPETTIPFEDSIFLADTKIDLEPNSSLIFSEIFSSGRQKSAESFAFDRFSSKTQILIEGKLIAFDHLNLVQKESPYFHIGMFEDCTYMGTIWYVDPAAANQNFETFLTDFHQAKNHRFGFSRLDHYGVHFRWLSNDLCLLKEQMNELIQNL</sequence>
<reference evidence="4 5" key="1">
    <citation type="submission" date="2024-09" db="EMBL/GenBank/DDBJ databases">
        <authorList>
            <person name="Sun Q."/>
            <person name="Mori K."/>
        </authorList>
    </citation>
    <scope>NUCLEOTIDE SEQUENCE [LARGE SCALE GENOMIC DNA]</scope>
    <source>
        <strain evidence="4 5">NCAIM B.02301</strain>
    </source>
</reference>
<comment type="subcellular location">
    <subcellularLocation>
        <location evidence="3">Cytoplasm</location>
    </subcellularLocation>
</comment>
<evidence type="ECO:0000256" key="2">
    <source>
        <dbReference type="ARBA" id="ARBA00023186"/>
    </source>
</evidence>
<evidence type="ECO:0000313" key="4">
    <source>
        <dbReference type="EMBL" id="MFC0561107.1"/>
    </source>
</evidence>
<comment type="caution">
    <text evidence="4">The sequence shown here is derived from an EMBL/GenBank/DDBJ whole genome shotgun (WGS) entry which is preliminary data.</text>
</comment>
<accession>A0ABV6NK10</accession>
<dbReference type="Proteomes" id="UP001589833">
    <property type="component" value="Unassembled WGS sequence"/>
</dbReference>
<comment type="subunit">
    <text evidence="3">UreD, UreF and UreG form a complex that acts as a GTP-hydrolysis-dependent molecular chaperone, activating the urease apoprotein by helping to assemble the nickel containing metallocenter of UreC. The UreE protein probably delivers the nickel.</text>
</comment>
<dbReference type="HAMAP" id="MF_01384">
    <property type="entry name" value="UreD"/>
    <property type="match status" value="1"/>
</dbReference>
<gene>
    <name evidence="3" type="primary">ureD</name>
    <name evidence="4" type="ORF">ACFFH4_19355</name>
</gene>
<keyword evidence="5" id="KW-1185">Reference proteome</keyword>
<dbReference type="RefSeq" id="WP_273842440.1">
    <property type="nucleotide sequence ID" value="NZ_JAQQWT010000005.1"/>
</dbReference>
<protein>
    <recommendedName>
        <fullName evidence="3">Urease accessory protein UreD</fullName>
    </recommendedName>
</protein>
<evidence type="ECO:0000256" key="3">
    <source>
        <dbReference type="HAMAP-Rule" id="MF_01384"/>
    </source>
</evidence>
<dbReference type="InterPro" id="IPR002669">
    <property type="entry name" value="UreD"/>
</dbReference>
<dbReference type="PANTHER" id="PTHR33643:SF1">
    <property type="entry name" value="UREASE ACCESSORY PROTEIN D"/>
    <property type="match status" value="1"/>
</dbReference>
<dbReference type="Pfam" id="PF01774">
    <property type="entry name" value="UreD"/>
    <property type="match status" value="1"/>
</dbReference>
<organism evidence="4 5">
    <name type="scientific">Halalkalibacter alkalisediminis</name>
    <dbReference type="NCBI Taxonomy" id="935616"/>
    <lineage>
        <taxon>Bacteria</taxon>
        <taxon>Bacillati</taxon>
        <taxon>Bacillota</taxon>
        <taxon>Bacilli</taxon>
        <taxon>Bacillales</taxon>
        <taxon>Bacillaceae</taxon>
        <taxon>Halalkalibacter</taxon>
    </lineage>
</organism>
<comment type="function">
    <text evidence="3">Required for maturation of urease via the functional incorporation of the urease nickel metallocenter.</text>
</comment>
<dbReference type="EMBL" id="JBHLTR010000054">
    <property type="protein sequence ID" value="MFC0561107.1"/>
    <property type="molecule type" value="Genomic_DNA"/>
</dbReference>
<proteinExistence type="inferred from homology"/>
<comment type="similarity">
    <text evidence="1 3">Belongs to the UreD family.</text>
</comment>
<name>A0ABV6NK10_9BACI</name>
<keyword evidence="3" id="KW-0963">Cytoplasm</keyword>
<keyword evidence="2 3" id="KW-0143">Chaperone</keyword>
<dbReference type="PANTHER" id="PTHR33643">
    <property type="entry name" value="UREASE ACCESSORY PROTEIN D"/>
    <property type="match status" value="1"/>
</dbReference>
<keyword evidence="3" id="KW-0996">Nickel insertion</keyword>
<evidence type="ECO:0000313" key="5">
    <source>
        <dbReference type="Proteomes" id="UP001589833"/>
    </source>
</evidence>
<evidence type="ECO:0000256" key="1">
    <source>
        <dbReference type="ARBA" id="ARBA00007177"/>
    </source>
</evidence>